<accession>A0AAC9FG97</accession>
<keyword evidence="1" id="KW-0472">Membrane</keyword>
<dbReference type="KEGG" id="smaz:LH19_19305"/>
<dbReference type="Proteomes" id="UP000076088">
    <property type="component" value="Chromosome"/>
</dbReference>
<feature type="transmembrane region" description="Helical" evidence="1">
    <location>
        <begin position="51"/>
        <end position="73"/>
    </location>
</feature>
<dbReference type="AlphaFoldDB" id="A0AAC9FG97"/>
<evidence type="ECO:0000313" key="2">
    <source>
        <dbReference type="EMBL" id="AMU91273.1"/>
    </source>
</evidence>
<keyword evidence="1" id="KW-0812">Transmembrane</keyword>
<evidence type="ECO:0008006" key="4">
    <source>
        <dbReference type="Google" id="ProtNLM"/>
    </source>
</evidence>
<keyword evidence="3" id="KW-1185">Reference proteome</keyword>
<reference evidence="2 3" key="2">
    <citation type="journal article" date="2016" name="Genome Announc.">
        <title>Complete Genome Sequence of Sphingopyxis macrogoltabida Strain 203N (NBRC 111659), a Polyethylene Glycol Degrader.</title>
        <authorList>
            <person name="Ohtsubo Y."/>
            <person name="Nonoyama S."/>
            <person name="Nagata Y."/>
            <person name="Numata M."/>
            <person name="Tsuchikane K."/>
            <person name="Hosoyama A."/>
            <person name="Yamazoe A."/>
            <person name="Tsuda M."/>
            <person name="Fujita N."/>
            <person name="Kawai F."/>
        </authorList>
    </citation>
    <scope>NUCLEOTIDE SEQUENCE [LARGE SCALE GENOMIC DNA]</scope>
    <source>
        <strain evidence="2 3">203N</strain>
    </source>
</reference>
<dbReference type="RefSeq" id="WP_054731276.1">
    <property type="nucleotide sequence ID" value="NZ_CP009429.1"/>
</dbReference>
<organism evidence="2 3">
    <name type="scientific">Sphingopyxis macrogoltabida</name>
    <name type="common">Sphingomonas macrogoltabidus</name>
    <dbReference type="NCBI Taxonomy" id="33050"/>
    <lineage>
        <taxon>Bacteria</taxon>
        <taxon>Pseudomonadati</taxon>
        <taxon>Pseudomonadota</taxon>
        <taxon>Alphaproteobacteria</taxon>
        <taxon>Sphingomonadales</taxon>
        <taxon>Sphingomonadaceae</taxon>
        <taxon>Sphingopyxis</taxon>
    </lineage>
</organism>
<protein>
    <recommendedName>
        <fullName evidence="4">Transmembrane protein</fullName>
    </recommendedName>
</protein>
<gene>
    <name evidence="2" type="ORF">ATM17_19855</name>
</gene>
<keyword evidence="1" id="KW-1133">Transmembrane helix</keyword>
<dbReference type="EMBL" id="CP013344">
    <property type="protein sequence ID" value="AMU91273.1"/>
    <property type="molecule type" value="Genomic_DNA"/>
</dbReference>
<evidence type="ECO:0000313" key="3">
    <source>
        <dbReference type="Proteomes" id="UP000076088"/>
    </source>
</evidence>
<evidence type="ECO:0000256" key="1">
    <source>
        <dbReference type="SAM" id="Phobius"/>
    </source>
</evidence>
<proteinExistence type="predicted"/>
<name>A0AAC9FG97_SPHMC</name>
<feature type="transmembrane region" description="Helical" evidence="1">
    <location>
        <begin position="20"/>
        <end position="39"/>
    </location>
</feature>
<reference evidence="3" key="1">
    <citation type="submission" date="2015-11" db="EMBL/GenBank/DDBJ databases">
        <title>Complete genome sequence of a polyethylene-glycol degrader Sphingopyxis macrogoltabida 203N (NBRC 111659).</title>
        <authorList>
            <person name="Yoshiyuki O."/>
            <person name="Shouta N."/>
            <person name="Nagata Y."/>
            <person name="Numata M."/>
            <person name="Tsuchikane K."/>
            <person name="Hosoyama A."/>
            <person name="Yamazoe A."/>
            <person name="Tsuda M."/>
            <person name="Fujita N."/>
            <person name="Kawai F."/>
        </authorList>
    </citation>
    <scope>NUCLEOTIDE SEQUENCE [LARGE SCALE GENOMIC DNA]</scope>
    <source>
        <strain evidence="3">203N</strain>
    </source>
</reference>
<sequence>MAGTSIPSYRRSARTDYRMWLLLVFGTVFFWAGSVIDPADNCSEDGECAPWLVPLAQGLGALVAAGAAMNMLANPNRGSFVEPATGDLVWWQGRIGATGGDEGRIHPSRIGKVRIVRQDDSADAVHLYDLDGDRLFWFDEEVIPWPYERWAGRLAVAWPHIAVEVVD</sequence>